<evidence type="ECO:0000313" key="3">
    <source>
        <dbReference type="EMBL" id="KAF0690086.1"/>
    </source>
</evidence>
<feature type="domain" description="WRKY19-like zinc finger" evidence="2">
    <location>
        <begin position="186"/>
        <end position="209"/>
    </location>
</feature>
<dbReference type="OrthoDB" id="69635at2759"/>
<feature type="domain" description="WRKY19-like zinc finger" evidence="2">
    <location>
        <begin position="235"/>
        <end position="257"/>
    </location>
</feature>
<dbReference type="EMBL" id="VJMH01006393">
    <property type="protein sequence ID" value="KAF0690086.1"/>
    <property type="molecule type" value="Genomic_DNA"/>
</dbReference>
<reference evidence="4 5" key="1">
    <citation type="submission" date="2019-03" db="EMBL/GenBank/DDBJ databases">
        <authorList>
            <person name="Gaulin E."/>
            <person name="Dumas B."/>
        </authorList>
    </citation>
    <scope>NUCLEOTIDE SEQUENCE [LARGE SCALE GENOMIC DNA]</scope>
    <source>
        <strain evidence="4">CBS 568.67</strain>
    </source>
</reference>
<dbReference type="EMBL" id="CAADRA010006414">
    <property type="protein sequence ID" value="VFT95216.1"/>
    <property type="molecule type" value="Genomic_DNA"/>
</dbReference>
<feature type="domain" description="WRKY19-like zinc finger" evidence="2">
    <location>
        <begin position="210"/>
        <end position="233"/>
    </location>
</feature>
<dbReference type="PANTHER" id="PTHR31827:SF1">
    <property type="entry name" value="EMB|CAB89363.1"/>
    <property type="match status" value="1"/>
</dbReference>
<name>A0A485LA74_9STRA</name>
<reference evidence="3" key="2">
    <citation type="submission" date="2019-06" db="EMBL/GenBank/DDBJ databases">
        <title>Genomics analysis of Aphanomyces spp. identifies a new class of oomycete effector associated with host adaptation.</title>
        <authorList>
            <person name="Gaulin E."/>
        </authorList>
    </citation>
    <scope>NUCLEOTIDE SEQUENCE</scope>
    <source>
        <strain evidence="3">CBS 578.67</strain>
    </source>
</reference>
<dbReference type="Proteomes" id="UP000332933">
    <property type="component" value="Unassembled WGS sequence"/>
</dbReference>
<dbReference type="PANTHER" id="PTHR31827">
    <property type="entry name" value="EMB|CAB89363.1"/>
    <property type="match status" value="1"/>
</dbReference>
<keyword evidence="5" id="KW-1185">Reference proteome</keyword>
<evidence type="ECO:0000313" key="5">
    <source>
        <dbReference type="Proteomes" id="UP000332933"/>
    </source>
</evidence>
<dbReference type="InterPro" id="IPR056866">
    <property type="entry name" value="Znf_WRKY19"/>
</dbReference>
<protein>
    <submittedName>
        <fullName evidence="4">Aste57867_18480 protein</fullName>
    </submittedName>
</protein>
<evidence type="ECO:0000259" key="2">
    <source>
        <dbReference type="Pfam" id="PF24906"/>
    </source>
</evidence>
<dbReference type="Pfam" id="PF24906">
    <property type="entry name" value="Zf_WRKY19"/>
    <property type="match status" value="3"/>
</dbReference>
<dbReference type="AlphaFoldDB" id="A0A485LA74"/>
<accession>A0A485LA74</accession>
<evidence type="ECO:0000256" key="1">
    <source>
        <dbReference type="SAM" id="MobiDB-lite"/>
    </source>
</evidence>
<feature type="region of interest" description="Disordered" evidence="1">
    <location>
        <begin position="84"/>
        <end position="141"/>
    </location>
</feature>
<gene>
    <name evidence="4" type="primary">Aste57867_18480</name>
    <name evidence="3" type="ORF">As57867_018418</name>
    <name evidence="4" type="ORF">ASTE57867_18480</name>
</gene>
<sequence>METLVTSAATFTLSDDDLWTIDTLLGGPSLDDMNEIAKDLDFLAATPPPVLPISISHNHLTIDTSPDAVMNHVFATEVCFSPESRPKHRHSLESQTLEPMPPTQPAKRKSLLHVQLPPYPLQPKPMMSHNPLSPTSSVASSGPFSPTSSCGGLGSPKSPKKCKQCVAPGCTRRAQSNNRCKSHGGGARCTVPDCGKSSQGGGLCRAHGGGKKCKYPGCTKGTQRLGLCYLHGGIRRCTFPGCVKKDRGNGFCIGHGGGKKIVKDVTTIKKEPTMTTMPLMGSGGFMGRAIAMP</sequence>
<proteinExistence type="predicted"/>
<organism evidence="4 5">
    <name type="scientific">Aphanomyces stellatus</name>
    <dbReference type="NCBI Taxonomy" id="120398"/>
    <lineage>
        <taxon>Eukaryota</taxon>
        <taxon>Sar</taxon>
        <taxon>Stramenopiles</taxon>
        <taxon>Oomycota</taxon>
        <taxon>Saprolegniomycetes</taxon>
        <taxon>Saprolegniales</taxon>
        <taxon>Verrucalvaceae</taxon>
        <taxon>Aphanomyces</taxon>
    </lineage>
</organism>
<evidence type="ECO:0000313" key="4">
    <source>
        <dbReference type="EMBL" id="VFT95216.1"/>
    </source>
</evidence>
<feature type="compositionally biased region" description="Polar residues" evidence="1">
    <location>
        <begin position="130"/>
        <end position="141"/>
    </location>
</feature>